<dbReference type="FunFam" id="1.10.287.570:FF:000001">
    <property type="entry name" value="Anion exchange protein"/>
    <property type="match status" value="1"/>
</dbReference>
<feature type="transmembrane region" description="Helical" evidence="11">
    <location>
        <begin position="322"/>
        <end position="346"/>
    </location>
</feature>
<evidence type="ECO:0000256" key="6">
    <source>
        <dbReference type="ARBA" id="ARBA00022692"/>
    </source>
</evidence>
<feature type="transmembrane region" description="Helical" evidence="11">
    <location>
        <begin position="408"/>
        <end position="433"/>
    </location>
</feature>
<dbReference type="Ensembl" id="ENSACLT00000087117.1">
    <property type="protein sequence ID" value="ENSACLP00000048774.1"/>
    <property type="gene ID" value="ENSACLG00000011432.2"/>
</dbReference>
<dbReference type="GO" id="GO:0005452">
    <property type="term" value="F:solute:inorganic anion antiporter activity"/>
    <property type="evidence" value="ECO:0007669"/>
    <property type="project" value="InterPro"/>
</dbReference>
<dbReference type="GO" id="GO:0008509">
    <property type="term" value="F:monoatomic anion transmembrane transporter activity"/>
    <property type="evidence" value="ECO:0007669"/>
    <property type="project" value="InterPro"/>
</dbReference>
<keyword evidence="6 11" id="KW-0812">Transmembrane</keyword>
<dbReference type="InterPro" id="IPR003020">
    <property type="entry name" value="HCO3_transpt_euk"/>
</dbReference>
<keyword evidence="8 11" id="KW-0406">Ion transport</keyword>
<evidence type="ECO:0000256" key="7">
    <source>
        <dbReference type="ARBA" id="ARBA00022989"/>
    </source>
</evidence>
<dbReference type="InterPro" id="IPR011531">
    <property type="entry name" value="HCO3_transpt-like_TM_dom"/>
</dbReference>
<dbReference type="PROSITE" id="PS00219">
    <property type="entry name" value="ANION_EXCHANGER_1"/>
    <property type="match status" value="1"/>
</dbReference>
<accession>A0AAX7SW20</accession>
<dbReference type="PRINTS" id="PR00165">
    <property type="entry name" value="ANIONEXCHNGR"/>
</dbReference>
<evidence type="ECO:0000256" key="9">
    <source>
        <dbReference type="ARBA" id="ARBA00023136"/>
    </source>
</evidence>
<dbReference type="PANTHER" id="PTHR11453:SF12">
    <property type="entry name" value="BAND 3 ANION TRANSPORT PROTEIN"/>
    <property type="match status" value="1"/>
</dbReference>
<feature type="transmembrane region" description="Helical" evidence="11">
    <location>
        <begin position="590"/>
        <end position="611"/>
    </location>
</feature>
<comment type="subcellular location">
    <subcellularLocation>
        <location evidence="1">Cell membrane</location>
        <topology evidence="1">Multi-pass membrane protein</topology>
    </subcellularLocation>
    <subcellularLocation>
        <location evidence="11">Membrane</location>
        <topology evidence="11">Multi-pass membrane protein</topology>
    </subcellularLocation>
</comment>
<protein>
    <recommendedName>
        <fullName evidence="11">Anion exchange protein</fullName>
    </recommendedName>
</protein>
<feature type="transmembrane region" description="Helical" evidence="11">
    <location>
        <begin position="784"/>
        <end position="805"/>
    </location>
</feature>
<keyword evidence="15" id="KW-1185">Reference proteome</keyword>
<dbReference type="Gene3D" id="1.10.287.570">
    <property type="entry name" value="Helical hairpin bin"/>
    <property type="match status" value="1"/>
</dbReference>
<keyword evidence="4" id="KW-1003">Cell membrane</keyword>
<name>A0AAX7SW20_ASTCA</name>
<proteinExistence type="inferred from homology"/>
<evidence type="ECO:0000259" key="13">
    <source>
        <dbReference type="Pfam" id="PF07565"/>
    </source>
</evidence>
<reference evidence="15" key="2">
    <citation type="submission" date="2023-03" db="EMBL/GenBank/DDBJ databases">
        <authorList>
            <consortium name="Wellcome Sanger Institute Data Sharing"/>
        </authorList>
    </citation>
    <scope>NUCLEOTIDE SEQUENCE [LARGE SCALE GENOMIC DNA]</scope>
</reference>
<feature type="domain" description="Bicarbonate transporter-like transmembrane" evidence="12">
    <location>
        <begin position="294"/>
        <end position="816"/>
    </location>
</feature>
<keyword evidence="7 11" id="KW-1133">Transmembrane helix</keyword>
<feature type="transmembrane region" description="Helical" evidence="11">
    <location>
        <begin position="632"/>
        <end position="655"/>
    </location>
</feature>
<evidence type="ECO:0000256" key="8">
    <source>
        <dbReference type="ARBA" id="ARBA00023065"/>
    </source>
</evidence>
<feature type="transmembrane region" description="Helical" evidence="11">
    <location>
        <begin position="714"/>
        <end position="733"/>
    </location>
</feature>
<evidence type="ECO:0000259" key="12">
    <source>
        <dbReference type="Pfam" id="PF00955"/>
    </source>
</evidence>
<dbReference type="AlphaFoldDB" id="A0AAX7SW20"/>
<comment type="catalytic activity">
    <reaction evidence="10">
        <text>hydrogencarbonate(in) + chloride(out) = hydrogencarbonate(out) + chloride(in)</text>
        <dbReference type="Rhea" id="RHEA:72363"/>
        <dbReference type="ChEBI" id="CHEBI:17544"/>
        <dbReference type="ChEBI" id="CHEBI:17996"/>
    </reaction>
</comment>
<feature type="transmembrane region" description="Helical" evidence="11">
    <location>
        <begin position="440"/>
        <end position="461"/>
    </location>
</feature>
<dbReference type="GO" id="GO:0015106">
    <property type="term" value="F:bicarbonate transmembrane transporter activity"/>
    <property type="evidence" value="ECO:0007669"/>
    <property type="project" value="TreeGrafter"/>
</dbReference>
<sequence>RGNIAPKPSEPTPMYVHKLSLHLCPVLMFLSVYKKLKEQMKEQEQQGYWQEKGRWVGYEESFDPQAQVWVPTPISCLTFRSLIQLRHTMSPGVTILDCEEKTLDTITEKMVSEMVNKKEIRSGDREGVLNSLLQNHRYRLRHHPQIQTQIQMKYTQAFSRLLSKTPKGKDCISLLRVVDTIVAVKPTAVFVRLKEAVALDSALEAPEPVRFVFLLIGPSSSDMDYYETGRAMAALMANKVFNQTALQAKSARELINAVSKFMDCSIVIPPTEIKSESYAFTIPPIEDPLSRTGRPFGGMIRDIKRRYQYYKSDITDALNAQVLAAIIFIYFAALSPAITFGGLLAYKVDNMMGVPELLISTSIQGIIFCFVAAQPVLVIGFSGPLLVFEEAFYAFCKSQGIEYIVGRVWVGAWLVVIVVIIVALEGSFLVRFISRFTQEIFSILISLIFIYETFAKLGRIFKAHPLILNYEHVNASIVTYDNSTGNKTLIVNTIKPSYPNTALLSMCLMMGCFFIAYFLRQFKNGTFLPGKIRRLIGDFGVPIAIVLMTLVDYNVQDTYTQKLIVPRGLTVSNPEKRGWLINPFGEHKPFPVWLMFASCIPAVLVFILIFLESQITTLIVSKPERKMVKGSGFHFDLLVLVGMGGLSAIFGVPWLSAATVRSVTHANALTVMSKGPKPVIEKVMEQRISGIVVALLVGLSVLMEPILKMIPMAALFGIFLYMGITSLNGIQLWDRVQLLLIPKKYHPNEPYATRVSTGRMHLYTAIQVVCLGVLWLVKSSQMSLALPFVLILTIPLRMLMTGHLFTELEMKCLDADDAKVTFEEEPGKDVYCESQMPL</sequence>
<feature type="transmembrane region" description="Helical" evidence="11">
    <location>
        <begin position="760"/>
        <end position="777"/>
    </location>
</feature>
<dbReference type="PANTHER" id="PTHR11453">
    <property type="entry name" value="ANION EXCHANGE PROTEIN"/>
    <property type="match status" value="1"/>
</dbReference>
<dbReference type="PROSITE" id="PS00220">
    <property type="entry name" value="ANION_EXCHANGER_2"/>
    <property type="match status" value="1"/>
</dbReference>
<evidence type="ECO:0000256" key="10">
    <source>
        <dbReference type="ARBA" id="ARBA00049347"/>
    </source>
</evidence>
<organism evidence="14 15">
    <name type="scientific">Astatotilapia calliptera</name>
    <name type="common">Eastern happy</name>
    <name type="synonym">Chromis callipterus</name>
    <dbReference type="NCBI Taxonomy" id="8154"/>
    <lineage>
        <taxon>Eukaryota</taxon>
        <taxon>Metazoa</taxon>
        <taxon>Chordata</taxon>
        <taxon>Craniata</taxon>
        <taxon>Vertebrata</taxon>
        <taxon>Euteleostomi</taxon>
        <taxon>Actinopterygii</taxon>
        <taxon>Neopterygii</taxon>
        <taxon>Teleostei</taxon>
        <taxon>Neoteleostei</taxon>
        <taxon>Acanthomorphata</taxon>
        <taxon>Ovalentaria</taxon>
        <taxon>Cichlomorphae</taxon>
        <taxon>Cichliformes</taxon>
        <taxon>Cichlidae</taxon>
        <taxon>African cichlids</taxon>
        <taxon>Pseudocrenilabrinae</taxon>
        <taxon>Haplochromini</taxon>
        <taxon>Astatotilapia</taxon>
    </lineage>
</organism>
<dbReference type="InterPro" id="IPR018241">
    <property type="entry name" value="Anion_exchange_CS"/>
</dbReference>
<feature type="transmembrane region" description="Helical" evidence="11">
    <location>
        <begin position="532"/>
        <end position="551"/>
    </location>
</feature>
<dbReference type="FunFam" id="3.40.930.10:FF:000020">
    <property type="entry name" value="Anion exchange protein"/>
    <property type="match status" value="1"/>
</dbReference>
<dbReference type="InterPro" id="IPR013769">
    <property type="entry name" value="Band3_cytoplasmic_dom"/>
</dbReference>
<evidence type="ECO:0000256" key="5">
    <source>
        <dbReference type="ARBA" id="ARBA00022681"/>
    </source>
</evidence>
<keyword evidence="9 11" id="KW-0472">Membrane</keyword>
<keyword evidence="3 11" id="KW-0813">Transport</keyword>
<dbReference type="Pfam" id="PF07565">
    <property type="entry name" value="Band_3_cyto"/>
    <property type="match status" value="2"/>
</dbReference>
<evidence type="ECO:0000313" key="14">
    <source>
        <dbReference type="Ensembl" id="ENSACLP00000048774.1"/>
    </source>
</evidence>
<dbReference type="GO" id="GO:0016323">
    <property type="term" value="C:basolateral plasma membrane"/>
    <property type="evidence" value="ECO:0007669"/>
    <property type="project" value="TreeGrafter"/>
</dbReference>
<reference evidence="14 15" key="1">
    <citation type="submission" date="2018-05" db="EMBL/GenBank/DDBJ databases">
        <authorList>
            <person name="Datahose"/>
        </authorList>
    </citation>
    <scope>NUCLEOTIDE SEQUENCE</scope>
</reference>
<dbReference type="GeneTree" id="ENSGT00940000157423"/>
<feature type="transmembrane region" description="Helical" evidence="11">
    <location>
        <begin position="366"/>
        <end position="388"/>
    </location>
</feature>
<dbReference type="InterPro" id="IPR016152">
    <property type="entry name" value="PTrfase/Anion_transptr"/>
</dbReference>
<reference evidence="14" key="4">
    <citation type="submission" date="2025-09" db="UniProtKB">
        <authorList>
            <consortium name="Ensembl"/>
        </authorList>
    </citation>
    <scope>IDENTIFICATION</scope>
</reference>
<dbReference type="PRINTS" id="PR01231">
    <property type="entry name" value="HCO3TRNSPORT"/>
</dbReference>
<dbReference type="Gene3D" id="3.40.930.10">
    <property type="entry name" value="Mannitol-specific EII, Chain A"/>
    <property type="match status" value="2"/>
</dbReference>
<reference evidence="14" key="3">
    <citation type="submission" date="2025-08" db="UniProtKB">
        <authorList>
            <consortium name="Ensembl"/>
        </authorList>
    </citation>
    <scope>IDENTIFICATION</scope>
</reference>
<dbReference type="SUPFAM" id="SSF55804">
    <property type="entry name" value="Phoshotransferase/anion transport protein"/>
    <property type="match status" value="1"/>
</dbReference>
<evidence type="ECO:0000256" key="2">
    <source>
        <dbReference type="ARBA" id="ARBA00010993"/>
    </source>
</evidence>
<feature type="domain" description="Band 3 cytoplasmic" evidence="13">
    <location>
        <begin position="153"/>
        <end position="274"/>
    </location>
</feature>
<dbReference type="GO" id="GO:0051453">
    <property type="term" value="P:regulation of intracellular pH"/>
    <property type="evidence" value="ECO:0007669"/>
    <property type="project" value="TreeGrafter"/>
</dbReference>
<comment type="similarity">
    <text evidence="2 11">Belongs to the anion exchanger (TC 2.A.31) family.</text>
</comment>
<dbReference type="NCBIfam" id="TIGR00834">
    <property type="entry name" value="ae"/>
    <property type="match status" value="1"/>
</dbReference>
<evidence type="ECO:0000313" key="15">
    <source>
        <dbReference type="Proteomes" id="UP000265100"/>
    </source>
</evidence>
<evidence type="ECO:0000256" key="11">
    <source>
        <dbReference type="RuleBase" id="RU362035"/>
    </source>
</evidence>
<dbReference type="Proteomes" id="UP000265100">
    <property type="component" value="Chromosome 3"/>
</dbReference>
<feature type="domain" description="Band 3 cytoplasmic" evidence="13">
    <location>
        <begin position="32"/>
        <end position="142"/>
    </location>
</feature>
<feature type="transmembrane region" description="Helical" evidence="11">
    <location>
        <begin position="502"/>
        <end position="520"/>
    </location>
</feature>
<evidence type="ECO:0000256" key="1">
    <source>
        <dbReference type="ARBA" id="ARBA00004651"/>
    </source>
</evidence>
<keyword evidence="5" id="KW-0039">Anion exchange</keyword>
<evidence type="ECO:0000256" key="3">
    <source>
        <dbReference type="ARBA" id="ARBA00022448"/>
    </source>
</evidence>
<feature type="transmembrane region" description="Helical" evidence="11">
    <location>
        <begin position="688"/>
        <end position="707"/>
    </location>
</feature>
<dbReference type="InterPro" id="IPR001717">
    <property type="entry name" value="Anion_exchange"/>
</dbReference>
<dbReference type="Pfam" id="PF00955">
    <property type="entry name" value="HCO3_cotransp"/>
    <property type="match status" value="1"/>
</dbReference>
<evidence type="ECO:0000256" key="4">
    <source>
        <dbReference type="ARBA" id="ARBA00022475"/>
    </source>
</evidence>